<sequence length="273" mass="30513">MPSHLANFSTGSKNLKQVKAQIIRGINAGCTEPVRFNHIASETFSQLQDDRSPTKSHCKYIYDFEKRILCVRIPTDAHEALASILRDLINDQLRSAGVLWTKVASSGSPSIKLGSKAAQPDGCFMPIDKRGKTVCIEVGNSQTETGLIRVAHHWLEHPESTILICLLVKLSADKNAITLSVWRPTEHHESSQQLRFQRVHATMTESVKIMRADPDHTVQFTKCSDLHPNEIRLPITAFTGEQTSSAAVENVILDEPVLRQIGLRLWLFCHGFD</sequence>
<dbReference type="EMBL" id="JAPQKL010000003">
    <property type="protein sequence ID" value="KAJ5138890.1"/>
    <property type="molecule type" value="Genomic_DNA"/>
</dbReference>
<proteinExistence type="predicted"/>
<organism evidence="1 2">
    <name type="scientific">Penicillium bovifimosum</name>
    <dbReference type="NCBI Taxonomy" id="126998"/>
    <lineage>
        <taxon>Eukaryota</taxon>
        <taxon>Fungi</taxon>
        <taxon>Dikarya</taxon>
        <taxon>Ascomycota</taxon>
        <taxon>Pezizomycotina</taxon>
        <taxon>Eurotiomycetes</taxon>
        <taxon>Eurotiomycetidae</taxon>
        <taxon>Eurotiales</taxon>
        <taxon>Aspergillaceae</taxon>
        <taxon>Penicillium</taxon>
    </lineage>
</organism>
<evidence type="ECO:0000313" key="2">
    <source>
        <dbReference type="Proteomes" id="UP001149079"/>
    </source>
</evidence>
<reference evidence="1" key="1">
    <citation type="submission" date="2022-11" db="EMBL/GenBank/DDBJ databases">
        <authorList>
            <person name="Petersen C."/>
        </authorList>
    </citation>
    <scope>NUCLEOTIDE SEQUENCE</scope>
    <source>
        <strain evidence="1">IBT 22155</strain>
    </source>
</reference>
<reference evidence="1" key="2">
    <citation type="journal article" date="2023" name="IMA Fungus">
        <title>Comparative genomic study of the Penicillium genus elucidates a diverse pangenome and 15 lateral gene transfer events.</title>
        <authorList>
            <person name="Petersen C."/>
            <person name="Sorensen T."/>
            <person name="Nielsen M.R."/>
            <person name="Sondergaard T.E."/>
            <person name="Sorensen J.L."/>
            <person name="Fitzpatrick D.A."/>
            <person name="Frisvad J.C."/>
            <person name="Nielsen K.L."/>
        </authorList>
    </citation>
    <scope>NUCLEOTIDE SEQUENCE</scope>
    <source>
        <strain evidence="1">IBT 22155</strain>
    </source>
</reference>
<accession>A0A9W9H568</accession>
<keyword evidence="2" id="KW-1185">Reference proteome</keyword>
<name>A0A9W9H568_9EURO</name>
<evidence type="ECO:0000313" key="1">
    <source>
        <dbReference type="EMBL" id="KAJ5138890.1"/>
    </source>
</evidence>
<dbReference type="RefSeq" id="XP_056523539.1">
    <property type="nucleotide sequence ID" value="XM_056664482.1"/>
</dbReference>
<gene>
    <name evidence="1" type="ORF">N7515_003738</name>
</gene>
<protein>
    <submittedName>
        <fullName evidence="1">Uncharacterized protein</fullName>
    </submittedName>
</protein>
<comment type="caution">
    <text evidence="1">The sequence shown here is derived from an EMBL/GenBank/DDBJ whole genome shotgun (WGS) entry which is preliminary data.</text>
</comment>
<dbReference type="OrthoDB" id="76567at2759"/>
<dbReference type="AlphaFoldDB" id="A0A9W9H568"/>
<dbReference type="GeneID" id="81403652"/>
<dbReference type="Proteomes" id="UP001149079">
    <property type="component" value="Unassembled WGS sequence"/>
</dbReference>